<dbReference type="PANTHER" id="PTHR44757">
    <property type="entry name" value="DIGUANYLATE CYCLASE DGCP"/>
    <property type="match status" value="1"/>
</dbReference>
<dbReference type="SMART" id="SM00267">
    <property type="entry name" value="GGDEF"/>
    <property type="match status" value="1"/>
</dbReference>
<dbReference type="PROSITE" id="PS50887">
    <property type="entry name" value="GGDEF"/>
    <property type="match status" value="1"/>
</dbReference>
<dbReference type="Gene3D" id="3.30.70.270">
    <property type="match status" value="1"/>
</dbReference>
<dbReference type="SUPFAM" id="SSF141868">
    <property type="entry name" value="EAL domain-like"/>
    <property type="match status" value="1"/>
</dbReference>
<dbReference type="SUPFAM" id="SSF55073">
    <property type="entry name" value="Nucleotide cyclase"/>
    <property type="match status" value="1"/>
</dbReference>
<dbReference type="PANTHER" id="PTHR44757:SF2">
    <property type="entry name" value="BIOFILM ARCHITECTURE MAINTENANCE PROTEIN MBAA"/>
    <property type="match status" value="1"/>
</dbReference>
<dbReference type="OrthoDB" id="9814202at2"/>
<dbReference type="Pfam" id="PF00990">
    <property type="entry name" value="GGDEF"/>
    <property type="match status" value="1"/>
</dbReference>
<dbReference type="PROSITE" id="PS50883">
    <property type="entry name" value="EAL"/>
    <property type="match status" value="1"/>
</dbReference>
<dbReference type="AlphaFoldDB" id="N1MTP6"/>
<keyword evidence="5" id="KW-1185">Reference proteome</keyword>
<evidence type="ECO:0000259" key="3">
    <source>
        <dbReference type="PROSITE" id="PS50887"/>
    </source>
</evidence>
<evidence type="ECO:0000259" key="2">
    <source>
        <dbReference type="PROSITE" id="PS50883"/>
    </source>
</evidence>
<dbReference type="InterPro" id="IPR052155">
    <property type="entry name" value="Biofilm_reg_signaling"/>
</dbReference>
<dbReference type="InterPro" id="IPR035919">
    <property type="entry name" value="EAL_sf"/>
</dbReference>
<accession>N1MTP6</accession>
<evidence type="ECO:0000313" key="5">
    <source>
        <dbReference type="Proteomes" id="UP000013201"/>
    </source>
</evidence>
<evidence type="ECO:0000313" key="4">
    <source>
        <dbReference type="EMBL" id="CCW18723.1"/>
    </source>
</evidence>
<dbReference type="Gene3D" id="3.20.20.450">
    <property type="entry name" value="EAL domain"/>
    <property type="match status" value="1"/>
</dbReference>
<dbReference type="InterPro" id="IPR001633">
    <property type="entry name" value="EAL_dom"/>
</dbReference>
<dbReference type="InterPro" id="IPR000160">
    <property type="entry name" value="GGDEF_dom"/>
</dbReference>
<dbReference type="CDD" id="cd01948">
    <property type="entry name" value="EAL"/>
    <property type="match status" value="1"/>
</dbReference>
<dbReference type="Pfam" id="PF00563">
    <property type="entry name" value="EAL"/>
    <property type="match status" value="1"/>
</dbReference>
<feature type="domain" description="EAL" evidence="2">
    <location>
        <begin position="323"/>
        <end position="579"/>
    </location>
</feature>
<name>N1MTP6_9SPHN</name>
<sequence>MESISARNWPVGKTSSDPSSGDAGAHLSPMVDVSQWLEAMPQYSAVLSFENDQINVLNANERFAAAFSRQQELTGANPTTSSEWIERVRQFVQSNRICDSFELRRDGKLGPEYFMCTLGRLPADANHPELYLLTATDRTNERTIEKNLRRELLSDGLTALPNRTGFGEEIDDRIANTVWPDNAQFGIIAIDLSRFSRVNESLGPMAGDELLITVAKRLKSSLRQGDVLARIGGNDFAIFARLNNGLSDALHIVQRIKEALSSPIRLSDLQIRVDCAIGCALSTNLSDDPDDIVRKAQAAVKIAKRSGKVEIYRNGVLKEAQRRFSIESRLRDALAQGGLSLAYQPLIHLQTGEITGFEALARWDDEELGHVSPVEFIAVAEESGLITPLGRWAAYEAAQTLSRWDAKFGQPMPVGVNVNLSPIQMARDDVASMFEEALRYSGIAGHRLTAEVTESAIIADPDKARKLLFALKDLHMPIAMDDFGTGFSNLASLHSLPIDILKIDRSFVSSMLEDRDKAVIVRTILSLAESLNLKVTAEGIETQELAHALQQMGCWQGQGYHFAKAMTEQDAFDYWRARWNFETV</sequence>
<gene>
    <name evidence="4" type="ORF">EBBID32_30780</name>
</gene>
<dbReference type="CDD" id="cd01949">
    <property type="entry name" value="GGDEF"/>
    <property type="match status" value="1"/>
</dbReference>
<proteinExistence type="predicted"/>
<dbReference type="RefSeq" id="WP_006959889.1">
    <property type="nucleotide sequence ID" value="NZ_CAVK010000150.1"/>
</dbReference>
<dbReference type="SMART" id="SM00052">
    <property type="entry name" value="EAL"/>
    <property type="match status" value="1"/>
</dbReference>
<dbReference type="NCBIfam" id="TIGR00254">
    <property type="entry name" value="GGDEF"/>
    <property type="match status" value="1"/>
</dbReference>
<reference evidence="4 5" key="1">
    <citation type="submission" date="2013-03" db="EMBL/GenBank/DDBJ databases">
        <authorList>
            <person name="Le V."/>
        </authorList>
    </citation>
    <scope>NUCLEOTIDE SEQUENCE [LARGE SCALE GENOMIC DNA]</scope>
    <source>
        <strain evidence="4 5">BiD32</strain>
    </source>
</reference>
<dbReference type="InterPro" id="IPR043128">
    <property type="entry name" value="Rev_trsase/Diguanyl_cyclase"/>
</dbReference>
<reference evidence="5" key="2">
    <citation type="submission" date="2013-04" db="EMBL/GenBank/DDBJ databases">
        <title>Bisphenol A degrading Sphingobium sp. strain BiD32.</title>
        <authorList>
            <person name="Nielsen J.L."/>
            <person name="Zhou N.A."/>
            <person name="Kjeldal H."/>
        </authorList>
    </citation>
    <scope>NUCLEOTIDE SEQUENCE [LARGE SCALE GENOMIC DNA]</scope>
    <source>
        <strain evidence="5">BiD32</strain>
    </source>
</reference>
<dbReference type="InterPro" id="IPR029787">
    <property type="entry name" value="Nucleotide_cyclase"/>
</dbReference>
<dbReference type="EMBL" id="CAVK010000150">
    <property type="protein sequence ID" value="CCW18723.1"/>
    <property type="molecule type" value="Genomic_DNA"/>
</dbReference>
<dbReference type="Proteomes" id="UP000013201">
    <property type="component" value="Unassembled WGS sequence"/>
</dbReference>
<organism evidence="4 5">
    <name type="scientific">Sphingobium indicum BiD32</name>
    <dbReference type="NCBI Taxonomy" id="1301087"/>
    <lineage>
        <taxon>Bacteria</taxon>
        <taxon>Pseudomonadati</taxon>
        <taxon>Pseudomonadota</taxon>
        <taxon>Alphaproteobacteria</taxon>
        <taxon>Sphingomonadales</taxon>
        <taxon>Sphingomonadaceae</taxon>
        <taxon>Sphingobium</taxon>
    </lineage>
</organism>
<feature type="domain" description="GGDEF" evidence="3">
    <location>
        <begin position="183"/>
        <end position="316"/>
    </location>
</feature>
<comment type="caution">
    <text evidence="4">The sequence shown here is derived from an EMBL/GenBank/DDBJ whole genome shotgun (WGS) entry which is preliminary data.</text>
</comment>
<feature type="region of interest" description="Disordered" evidence="1">
    <location>
        <begin position="1"/>
        <end position="25"/>
    </location>
</feature>
<evidence type="ECO:0000256" key="1">
    <source>
        <dbReference type="SAM" id="MobiDB-lite"/>
    </source>
</evidence>
<protein>
    <submittedName>
        <fullName evidence="4">Alr3170 protein</fullName>
    </submittedName>
</protein>